<sequence>MKKIVIAAFITVSLGFILVTSTLSPEADRHQTFNKGGESIAVASRGAGS</sequence>
<reference evidence="1 2" key="1">
    <citation type="journal article" date="2011" name="Front. Microbiol.">
        <title>Genomic signatures of strain selection and enhancement in Bacillus atrophaeus var. globigii, a historical biowarfare simulant.</title>
        <authorList>
            <person name="Gibbons H.S."/>
            <person name="Broomall S.M."/>
            <person name="McNew L.A."/>
            <person name="Daligault H."/>
            <person name="Chapman C."/>
            <person name="Bruce D."/>
            <person name="Karavis M."/>
            <person name="Krepps M."/>
            <person name="McGregor P.A."/>
            <person name="Hong C."/>
            <person name="Park K.H."/>
            <person name="Akmal A."/>
            <person name="Feldman A."/>
            <person name="Lin J.S."/>
            <person name="Chang W.E."/>
            <person name="Higgs B.W."/>
            <person name="Demirev P."/>
            <person name="Lindquist J."/>
            <person name="Liem A."/>
            <person name="Fochler E."/>
            <person name="Read T.D."/>
            <person name="Tapia R."/>
            <person name="Johnson S."/>
            <person name="Bishop-Lilly K.A."/>
            <person name="Detter C."/>
            <person name="Han C."/>
            <person name="Sozhamannan S."/>
            <person name="Rosenzweig C.N."/>
            <person name="Skowronski E.W."/>
        </authorList>
    </citation>
    <scope>NUCLEOTIDE SEQUENCE [LARGE SCALE GENOMIC DNA]</scope>
    <source>
        <strain evidence="1 2">1942</strain>
    </source>
</reference>
<evidence type="ECO:0000313" key="1">
    <source>
        <dbReference type="EMBL" id="ADP32920.1"/>
    </source>
</evidence>
<organism evidence="1 2">
    <name type="scientific">Bacillus atrophaeus (strain 1942)</name>
    <dbReference type="NCBI Taxonomy" id="720555"/>
    <lineage>
        <taxon>Bacteria</taxon>
        <taxon>Bacillati</taxon>
        <taxon>Bacillota</taxon>
        <taxon>Bacilli</taxon>
        <taxon>Bacillales</taxon>
        <taxon>Bacillaceae</taxon>
        <taxon>Bacillus</taxon>
    </lineage>
</organism>
<dbReference type="Proteomes" id="UP000006867">
    <property type="component" value="Chromosome"/>
</dbReference>
<protein>
    <submittedName>
        <fullName evidence="1">Uncharacterized protein</fullName>
    </submittedName>
</protein>
<proteinExistence type="predicted"/>
<keyword evidence="2" id="KW-1185">Reference proteome</keyword>
<evidence type="ECO:0000313" key="2">
    <source>
        <dbReference type="Proteomes" id="UP000006867"/>
    </source>
</evidence>
<dbReference type="RefSeq" id="WP_003325589.1">
    <property type="nucleotide sequence ID" value="NC_014639.1"/>
</dbReference>
<dbReference type="EMBL" id="CP002207">
    <property type="protein sequence ID" value="ADP32920.1"/>
    <property type="molecule type" value="Genomic_DNA"/>
</dbReference>
<accession>A0ABM5LYB7</accession>
<name>A0ABM5LYB7_BACA1</name>
<gene>
    <name evidence="1" type="ordered locus">BATR1942_09935</name>
</gene>